<dbReference type="AlphaFoldDB" id="A0AAN1XWJ6"/>
<sequence>MTCADGELISVVESAVAPLASSLVSRIGVLYGSPPTIVKPDASFAATVTATLAGAPGAMSVGLTSTATLLTTPPNVRLTEFFCPLRIIVVA</sequence>
<gene>
    <name evidence="1" type="ORF">WPS_15710</name>
</gene>
<evidence type="ECO:0000313" key="1">
    <source>
        <dbReference type="EMBL" id="BDE06295.1"/>
    </source>
</evidence>
<dbReference type="KEGG" id="vab:WPS_15710"/>
<evidence type="ECO:0000313" key="2">
    <source>
        <dbReference type="Proteomes" id="UP001317532"/>
    </source>
</evidence>
<keyword evidence="2" id="KW-1185">Reference proteome</keyword>
<reference evidence="1 2" key="1">
    <citation type="journal article" date="2022" name="ISME Commun">
        <title>Vulcanimicrobium alpinus gen. nov. sp. nov., the first cultivated representative of the candidate phylum 'Eremiobacterota', is a metabolically versatile aerobic anoxygenic phototroph.</title>
        <authorList>
            <person name="Yabe S."/>
            <person name="Muto K."/>
            <person name="Abe K."/>
            <person name="Yokota A."/>
            <person name="Staudigel H."/>
            <person name="Tebo B.M."/>
        </authorList>
    </citation>
    <scope>NUCLEOTIDE SEQUENCE [LARGE SCALE GENOMIC DNA]</scope>
    <source>
        <strain evidence="1 2">WC8-2</strain>
    </source>
</reference>
<accession>A0AAN1XWJ6</accession>
<dbReference type="EMBL" id="AP025523">
    <property type="protein sequence ID" value="BDE06295.1"/>
    <property type="molecule type" value="Genomic_DNA"/>
</dbReference>
<dbReference type="Proteomes" id="UP001317532">
    <property type="component" value="Chromosome"/>
</dbReference>
<proteinExistence type="predicted"/>
<name>A0AAN1XWJ6_UNVUL</name>
<protein>
    <submittedName>
        <fullName evidence="1">Uncharacterized protein</fullName>
    </submittedName>
</protein>
<organism evidence="1 2">
    <name type="scientific">Vulcanimicrobium alpinum</name>
    <dbReference type="NCBI Taxonomy" id="3016050"/>
    <lineage>
        <taxon>Bacteria</taxon>
        <taxon>Bacillati</taxon>
        <taxon>Vulcanimicrobiota</taxon>
        <taxon>Vulcanimicrobiia</taxon>
        <taxon>Vulcanimicrobiales</taxon>
        <taxon>Vulcanimicrobiaceae</taxon>
        <taxon>Vulcanimicrobium</taxon>
    </lineage>
</organism>